<dbReference type="PANTHER" id="PTHR43272:SF11">
    <property type="entry name" value="AMP-DEPENDENT SYNTHETASE_LIGASE DOMAIN-CONTAINING PROTEIN"/>
    <property type="match status" value="1"/>
</dbReference>
<sequence length="588" mass="63840">MPDLEIDNLTVVLLALLAALAIYHRFFAAPSPLVHPLLLSKQSEVSAVRKSGETGIYRSWATGQGTPLTVRPANAVKTVQDVARPPKADPKENVTRSGQRCILDVQLTDEALAEIVRLVPLGIQILFPRSSPMAASSIVTLIPPSPNSALPLLLLSLSAAPGRPLVILPNPRLLTAALIGHGAHPPAGIIVIFADLLAEVVEQVWEDEGDKVGVLVIGDEKKLQRFVVEEARRKGLTVHWWEEIWEVAESEMAEKVQLQNAHFSDVHSYYYSESDDAEKPVIVKVTHMNVTAGIASLLSIFPADKRPSSKLHDVVASAVRLDTPLGMTIALASIWNGAGYRMIGNHEPTFDVEDIECVEHLTALADPAKGLPKPTILFITPRYHRALLDSLQFSYEAHPWASLAARHKARGISYGHVDRDGIWDKILWSGMRENVMGGVAGRKLRAVILVGDAPSPTALGASHLLLSLPLTRLHPSLYSSGPVFVSHFYDLQSPGVNHVLKQIDMWESAEKAHSGPPASNVEVVLKGEGVDEAHDKGGKWIEGRVFIRGPSILERVDGGGRVHDGWVDTGEHAKVLTNGTFIVNGLAK</sequence>
<dbReference type="EMBL" id="AMKT01000010">
    <property type="protein sequence ID" value="OXG28830.1"/>
    <property type="molecule type" value="Genomic_DNA"/>
</dbReference>
<accession>A0A854QKI6</accession>
<name>A0A854QKI6_CRYNE</name>
<organism evidence="1 2">
    <name type="scientific">Cryptococcus neoformans Tu259-1</name>
    <dbReference type="NCBI Taxonomy" id="1230072"/>
    <lineage>
        <taxon>Eukaryota</taxon>
        <taxon>Fungi</taxon>
        <taxon>Dikarya</taxon>
        <taxon>Basidiomycota</taxon>
        <taxon>Agaricomycotina</taxon>
        <taxon>Tremellomycetes</taxon>
        <taxon>Tremellales</taxon>
        <taxon>Cryptococcaceae</taxon>
        <taxon>Cryptococcus</taxon>
        <taxon>Cryptococcus neoformans species complex</taxon>
    </lineage>
</organism>
<protein>
    <recommendedName>
        <fullName evidence="3">AMP-dependent synthetase/ligase domain-containing protein</fullName>
    </recommendedName>
</protein>
<evidence type="ECO:0000313" key="1">
    <source>
        <dbReference type="EMBL" id="OXG28830.1"/>
    </source>
</evidence>
<proteinExistence type="predicted"/>
<evidence type="ECO:0008006" key="3">
    <source>
        <dbReference type="Google" id="ProtNLM"/>
    </source>
</evidence>
<dbReference type="SUPFAM" id="SSF56801">
    <property type="entry name" value="Acetyl-CoA synthetase-like"/>
    <property type="match status" value="1"/>
</dbReference>
<dbReference type="GO" id="GO:0005783">
    <property type="term" value="C:endoplasmic reticulum"/>
    <property type="evidence" value="ECO:0007669"/>
    <property type="project" value="TreeGrafter"/>
</dbReference>
<dbReference type="Gene3D" id="3.40.50.12780">
    <property type="entry name" value="N-terminal domain of ligase-like"/>
    <property type="match status" value="1"/>
</dbReference>
<dbReference type="AlphaFoldDB" id="A0A854QKI6"/>
<dbReference type="Proteomes" id="UP000199727">
    <property type="component" value="Unassembled WGS sequence"/>
</dbReference>
<dbReference type="GO" id="GO:0016020">
    <property type="term" value="C:membrane"/>
    <property type="evidence" value="ECO:0007669"/>
    <property type="project" value="TreeGrafter"/>
</dbReference>
<dbReference type="OrthoDB" id="1700726at2759"/>
<dbReference type="InterPro" id="IPR042099">
    <property type="entry name" value="ANL_N_sf"/>
</dbReference>
<reference evidence="1 2" key="1">
    <citation type="submission" date="2017-06" db="EMBL/GenBank/DDBJ databases">
        <title>Global population genomics of the pathogenic fungus Cryptococcus neoformans var. grubii.</title>
        <authorList>
            <person name="Cuomo C."/>
            <person name="Litvintseva A."/>
            <person name="Chen Y."/>
            <person name="Young S."/>
            <person name="Zeng Q."/>
            <person name="Chapman S."/>
            <person name="Gujja S."/>
            <person name="Saif S."/>
            <person name="Birren B."/>
        </authorList>
    </citation>
    <scope>NUCLEOTIDE SEQUENCE [LARGE SCALE GENOMIC DNA]</scope>
    <source>
        <strain evidence="1 2">Tu259-1</strain>
    </source>
</reference>
<gene>
    <name evidence="1" type="ORF">C361_00481</name>
</gene>
<evidence type="ECO:0000313" key="2">
    <source>
        <dbReference type="Proteomes" id="UP000199727"/>
    </source>
</evidence>
<dbReference type="PANTHER" id="PTHR43272">
    <property type="entry name" value="LONG-CHAIN-FATTY-ACID--COA LIGASE"/>
    <property type="match status" value="1"/>
</dbReference>
<comment type="caution">
    <text evidence="1">The sequence shown here is derived from an EMBL/GenBank/DDBJ whole genome shotgun (WGS) entry which is preliminary data.</text>
</comment>
<dbReference type="GO" id="GO:0004467">
    <property type="term" value="F:long-chain fatty acid-CoA ligase activity"/>
    <property type="evidence" value="ECO:0007669"/>
    <property type="project" value="TreeGrafter"/>
</dbReference>